<dbReference type="RefSeq" id="WP_235119188.1">
    <property type="nucleotide sequence ID" value="NZ_CP090978.1"/>
</dbReference>
<dbReference type="Pfam" id="PF00990">
    <property type="entry name" value="GGDEF"/>
    <property type="match status" value="1"/>
</dbReference>
<dbReference type="InterPro" id="IPR000160">
    <property type="entry name" value="GGDEF_dom"/>
</dbReference>
<reference evidence="3 4" key="1">
    <citation type="journal article" date="2024" name="Int. J. Syst. Evol. Microbiol.">
        <title>Paenibacillus hexagrammi sp. nov., a novel bacterium isolated from the gut content of Hexagrammos agrammus.</title>
        <authorList>
            <person name="Jung H.K."/>
            <person name="Kim D.G."/>
            <person name="Zin H."/>
            <person name="Park J."/>
            <person name="Jung H."/>
            <person name="Kim Y.O."/>
            <person name="Kong H.J."/>
            <person name="Kim J.W."/>
            <person name="Kim Y.S."/>
        </authorList>
    </citation>
    <scope>NUCLEOTIDE SEQUENCE [LARGE SCALE GENOMIC DNA]</scope>
    <source>
        <strain evidence="3 4">YPD9-1</strain>
    </source>
</reference>
<evidence type="ECO:0000259" key="2">
    <source>
        <dbReference type="PROSITE" id="PS50887"/>
    </source>
</evidence>
<evidence type="ECO:0000313" key="4">
    <source>
        <dbReference type="Proteomes" id="UP001649230"/>
    </source>
</evidence>
<dbReference type="PROSITE" id="PS50887">
    <property type="entry name" value="GGDEF"/>
    <property type="match status" value="1"/>
</dbReference>
<dbReference type="SUPFAM" id="SSF55073">
    <property type="entry name" value="Nucleotide cyclase"/>
    <property type="match status" value="1"/>
</dbReference>
<dbReference type="CDD" id="cd01949">
    <property type="entry name" value="GGDEF"/>
    <property type="match status" value="1"/>
</dbReference>
<sequence length="597" mass="68156">MAILLTKYPLHLLYGIESYFLGSIAWFTVRRGGYGQAVAISLIGSAAGVWLWDQTPLVLVIPLEIALVGLVFKKRRRQLVLLDLVYCCSIGAAAHLAGYYGLSQFGFGYSLIYVMFQGVTSILNAVLGDMAAEYLPRWSGSALHPQAFIKERLKIGRVMTHMSISILVLPLFIFLYLNSQFTNEQNMKNTSDKFDSIASHVSERINQMSRLELRDLKLHSMLQRASMKETFYNVTSASDIKLILVDEHNQVFASNDPKIEDGQEDFDWQPGGIVSSVDDRLYLFQPEHTPLYNPIALWSQSEYVKEYQLVRIPYKLIIKQPIEEYQQEVFQMYTYSLALICILFAIVVLIASRVTRMLERPLFELGSISTGLPFKIRMNERVTWRESRIHEVNLLKNNFEHMSQELASMFAETDQKNLMLRDSEEALRKLAHYDTLTGLANRYSFSLFFPELIHEAKLKGERVLCLFIDLDRFKLINDTYGHDAGDTVLRTLGERLNPYNNEQTRVFRLAGDEFVIITREPLPIDAEGWANQVRLAVVKEPVQHAEKAISLQLSAGLSVFPEHGTDLECLLRNADSAMYAAKVSGRNQIRTYSKPMS</sequence>
<keyword evidence="4" id="KW-1185">Reference proteome</keyword>
<feature type="transmembrane region" description="Helical" evidence="1">
    <location>
        <begin position="107"/>
        <end position="127"/>
    </location>
</feature>
<dbReference type="PANTHER" id="PTHR46663">
    <property type="entry name" value="DIGUANYLATE CYCLASE DGCT-RELATED"/>
    <property type="match status" value="1"/>
</dbReference>
<keyword evidence="1" id="KW-0812">Transmembrane</keyword>
<dbReference type="Proteomes" id="UP001649230">
    <property type="component" value="Chromosome"/>
</dbReference>
<evidence type="ECO:0000256" key="1">
    <source>
        <dbReference type="SAM" id="Phobius"/>
    </source>
</evidence>
<dbReference type="Gene3D" id="3.30.70.270">
    <property type="match status" value="1"/>
</dbReference>
<keyword evidence="1" id="KW-1133">Transmembrane helix</keyword>
<gene>
    <name evidence="3" type="ORF">L0M14_25245</name>
</gene>
<dbReference type="SMART" id="SM00267">
    <property type="entry name" value="GGDEF"/>
    <property type="match status" value="1"/>
</dbReference>
<proteinExistence type="predicted"/>
<feature type="transmembrane region" description="Helical" evidence="1">
    <location>
        <begin position="49"/>
        <end position="72"/>
    </location>
</feature>
<organism evidence="3 4">
    <name type="scientific">Paenibacillus hexagrammi</name>
    <dbReference type="NCBI Taxonomy" id="2908839"/>
    <lineage>
        <taxon>Bacteria</taxon>
        <taxon>Bacillati</taxon>
        <taxon>Bacillota</taxon>
        <taxon>Bacilli</taxon>
        <taxon>Bacillales</taxon>
        <taxon>Paenibacillaceae</taxon>
        <taxon>Paenibacillus</taxon>
    </lineage>
</organism>
<dbReference type="InterPro" id="IPR043128">
    <property type="entry name" value="Rev_trsase/Diguanyl_cyclase"/>
</dbReference>
<feature type="domain" description="GGDEF" evidence="2">
    <location>
        <begin position="461"/>
        <end position="594"/>
    </location>
</feature>
<feature type="transmembrane region" description="Helical" evidence="1">
    <location>
        <begin position="12"/>
        <end position="29"/>
    </location>
</feature>
<dbReference type="InterPro" id="IPR052163">
    <property type="entry name" value="DGC-Regulatory_Protein"/>
</dbReference>
<feature type="transmembrane region" description="Helical" evidence="1">
    <location>
        <begin position="332"/>
        <end position="351"/>
    </location>
</feature>
<dbReference type="EMBL" id="CP090978">
    <property type="protein sequence ID" value="UJF32845.1"/>
    <property type="molecule type" value="Genomic_DNA"/>
</dbReference>
<dbReference type="NCBIfam" id="TIGR00254">
    <property type="entry name" value="GGDEF"/>
    <property type="match status" value="1"/>
</dbReference>
<accession>A0ABY3SI90</accession>
<name>A0ABY3SI90_9BACL</name>
<keyword evidence="1" id="KW-0472">Membrane</keyword>
<feature type="transmembrane region" description="Helical" evidence="1">
    <location>
        <begin position="79"/>
        <end position="101"/>
    </location>
</feature>
<protein>
    <submittedName>
        <fullName evidence="3">GGDEF domain-containing protein</fullName>
    </submittedName>
</protein>
<feature type="transmembrane region" description="Helical" evidence="1">
    <location>
        <begin position="158"/>
        <end position="177"/>
    </location>
</feature>
<evidence type="ECO:0000313" key="3">
    <source>
        <dbReference type="EMBL" id="UJF32845.1"/>
    </source>
</evidence>
<dbReference type="PANTHER" id="PTHR46663:SF2">
    <property type="entry name" value="GGDEF DOMAIN-CONTAINING PROTEIN"/>
    <property type="match status" value="1"/>
</dbReference>
<dbReference type="InterPro" id="IPR029787">
    <property type="entry name" value="Nucleotide_cyclase"/>
</dbReference>